<dbReference type="Gene3D" id="1.10.10.10">
    <property type="entry name" value="Winged helix-like DNA-binding domain superfamily/Winged helix DNA-binding domain"/>
    <property type="match status" value="1"/>
</dbReference>
<keyword evidence="2" id="KW-0378">Hydrolase</keyword>
<dbReference type="SMART" id="SM00849">
    <property type="entry name" value="Lactamase_B"/>
    <property type="match status" value="1"/>
</dbReference>
<dbReference type="OrthoDB" id="9788263at2"/>
<reference evidence="2 3" key="1">
    <citation type="submission" date="2019-05" db="EMBL/GenBank/DDBJ databases">
        <title>Nakamurella sp. N5BH11, whole genome shotgun sequence.</title>
        <authorList>
            <person name="Tuo L."/>
        </authorList>
    </citation>
    <scope>NUCLEOTIDE SEQUENCE [LARGE SCALE GENOMIC DNA]</scope>
    <source>
        <strain evidence="2 3">N5BH11</strain>
    </source>
</reference>
<dbReference type="PANTHER" id="PTHR23131">
    <property type="entry name" value="ENDORIBONUCLEASE LACTB2"/>
    <property type="match status" value="1"/>
</dbReference>
<proteinExistence type="predicted"/>
<dbReference type="CDD" id="cd16278">
    <property type="entry name" value="metallo-hydrolase-like_MBL-fold"/>
    <property type="match status" value="1"/>
</dbReference>
<dbReference type="Gene3D" id="3.60.15.10">
    <property type="entry name" value="Ribonuclease Z/Hydroxyacylglutathione hydrolase-like"/>
    <property type="match status" value="1"/>
</dbReference>
<sequence length="259" mass="26907">MATDLPAGVDLFLAPNPGPMTLDGTNTWRITSHDAPGAPAVVIDPGPDDEPHLRQVAAAGPVGLIVVTHRHRDHTAGAARLAELTGAPVRGADPVECVDGPPLADGERLVDRLQVVLTPGHTTDSVCLRLLDSAGATVAVFTGDTILGRGTTVIAHPDGALGPYLDSLRRLADIGAVPVLPGHGPVRPNLAAVCAEYLTHRTQRLDQVRAVLQEIGPTATVAQVTDVVYDFLDPDDATLRGAAERSVAAQLDHLRGAPS</sequence>
<evidence type="ECO:0000259" key="1">
    <source>
        <dbReference type="SMART" id="SM00849"/>
    </source>
</evidence>
<dbReference type="InterPro" id="IPR036866">
    <property type="entry name" value="RibonucZ/Hydroxyglut_hydro"/>
</dbReference>
<organism evidence="2 3">
    <name type="scientific">Nakamurella flava</name>
    <dbReference type="NCBI Taxonomy" id="2576308"/>
    <lineage>
        <taxon>Bacteria</taxon>
        <taxon>Bacillati</taxon>
        <taxon>Actinomycetota</taxon>
        <taxon>Actinomycetes</taxon>
        <taxon>Nakamurellales</taxon>
        <taxon>Nakamurellaceae</taxon>
        <taxon>Nakamurella</taxon>
    </lineage>
</organism>
<dbReference type="InterPro" id="IPR050662">
    <property type="entry name" value="Sec-metab_biosynth-thioest"/>
</dbReference>
<dbReference type="EMBL" id="SZZH01000003">
    <property type="protein sequence ID" value="TKV58437.1"/>
    <property type="molecule type" value="Genomic_DNA"/>
</dbReference>
<protein>
    <submittedName>
        <fullName evidence="2">MBL fold metallo-hydrolase</fullName>
    </submittedName>
</protein>
<dbReference type="AlphaFoldDB" id="A0A4U6QDY9"/>
<dbReference type="InterPro" id="IPR036388">
    <property type="entry name" value="WH-like_DNA-bd_sf"/>
</dbReference>
<dbReference type="PANTHER" id="PTHR23131:SF0">
    <property type="entry name" value="ENDORIBONUCLEASE LACTB2"/>
    <property type="match status" value="1"/>
</dbReference>
<dbReference type="Pfam" id="PF00753">
    <property type="entry name" value="Lactamase_B"/>
    <property type="match status" value="1"/>
</dbReference>
<dbReference type="SUPFAM" id="SSF56281">
    <property type="entry name" value="Metallo-hydrolase/oxidoreductase"/>
    <property type="match status" value="1"/>
</dbReference>
<keyword evidence="3" id="KW-1185">Reference proteome</keyword>
<gene>
    <name evidence="2" type="ORF">FDO65_12775</name>
</gene>
<evidence type="ECO:0000313" key="2">
    <source>
        <dbReference type="EMBL" id="TKV58437.1"/>
    </source>
</evidence>
<evidence type="ECO:0000313" key="3">
    <source>
        <dbReference type="Proteomes" id="UP000306985"/>
    </source>
</evidence>
<dbReference type="RefSeq" id="WP_137450100.1">
    <property type="nucleotide sequence ID" value="NZ_SZZH01000003.1"/>
</dbReference>
<dbReference type="InterPro" id="IPR001279">
    <property type="entry name" value="Metallo-B-lactamas"/>
</dbReference>
<comment type="caution">
    <text evidence="2">The sequence shown here is derived from an EMBL/GenBank/DDBJ whole genome shotgun (WGS) entry which is preliminary data.</text>
</comment>
<accession>A0A4U6QDY9</accession>
<feature type="domain" description="Metallo-beta-lactamase" evidence="1">
    <location>
        <begin position="24"/>
        <end position="183"/>
    </location>
</feature>
<dbReference type="Proteomes" id="UP000306985">
    <property type="component" value="Unassembled WGS sequence"/>
</dbReference>
<name>A0A4U6QDY9_9ACTN</name>
<dbReference type="GO" id="GO:0016787">
    <property type="term" value="F:hydrolase activity"/>
    <property type="evidence" value="ECO:0007669"/>
    <property type="project" value="UniProtKB-KW"/>
</dbReference>